<comment type="caution">
    <text evidence="2">The sequence shown here is derived from an EMBL/GenBank/DDBJ whole genome shotgun (WGS) entry which is preliminary data.</text>
</comment>
<dbReference type="GO" id="GO:0005634">
    <property type="term" value="C:nucleus"/>
    <property type="evidence" value="ECO:0007669"/>
    <property type="project" value="TreeGrafter"/>
</dbReference>
<dbReference type="PANTHER" id="PTHR24030">
    <property type="entry name" value="PROTEIN CMSS1"/>
    <property type="match status" value="1"/>
</dbReference>
<feature type="region of interest" description="Disordered" evidence="1">
    <location>
        <begin position="1"/>
        <end position="45"/>
    </location>
</feature>
<sequence>MAEQKKKMKGHKVAGTKRSLNDAADSGLEPPTKRAAPEAAMRQQQTEVDETIAMMDPALLADHFAKFVRKSFPDSSSIELEDQFLPTKAFLNTSDFNKRHTAVNLPEFLEKFSDKGKTGLSSCDDKASPHTLVVTSSGIRTADLTRELRVFNNENVKVAKLIAKHMKLKDNVEYMQKTRVGIAIGTPGRLKDLIDAGALKPKGIRRIVVDGSYRDQKKRTIFEMNELFQPLMTLLNSDELRQRYGTDDKIDILVF</sequence>
<keyword evidence="3" id="KW-1185">Reference proteome</keyword>
<gene>
    <name evidence="2" type="ORF">A1O3_08968</name>
</gene>
<proteinExistence type="predicted"/>
<dbReference type="AlphaFoldDB" id="W9XR73"/>
<dbReference type="STRING" id="1182542.W9XR73"/>
<dbReference type="PANTHER" id="PTHR24030:SF0">
    <property type="entry name" value="PROTEIN CMSS1"/>
    <property type="match status" value="1"/>
</dbReference>
<evidence type="ECO:0000313" key="3">
    <source>
        <dbReference type="Proteomes" id="UP000019478"/>
    </source>
</evidence>
<dbReference type="Pfam" id="PF14617">
    <property type="entry name" value="CMS1"/>
    <property type="match status" value="1"/>
</dbReference>
<evidence type="ECO:0000256" key="1">
    <source>
        <dbReference type="SAM" id="MobiDB-lite"/>
    </source>
</evidence>
<dbReference type="GeneID" id="19173054"/>
<evidence type="ECO:0000313" key="2">
    <source>
        <dbReference type="EMBL" id="EXJ79466.1"/>
    </source>
</evidence>
<reference evidence="2 3" key="1">
    <citation type="submission" date="2013-03" db="EMBL/GenBank/DDBJ databases">
        <title>The Genome Sequence of Capronia epimyces CBS 606.96.</title>
        <authorList>
            <consortium name="The Broad Institute Genomics Platform"/>
            <person name="Cuomo C."/>
            <person name="de Hoog S."/>
            <person name="Gorbushina A."/>
            <person name="Walker B."/>
            <person name="Young S.K."/>
            <person name="Zeng Q."/>
            <person name="Gargeya S."/>
            <person name="Fitzgerald M."/>
            <person name="Haas B."/>
            <person name="Abouelleil A."/>
            <person name="Allen A.W."/>
            <person name="Alvarado L."/>
            <person name="Arachchi H.M."/>
            <person name="Berlin A.M."/>
            <person name="Chapman S.B."/>
            <person name="Gainer-Dewar J."/>
            <person name="Goldberg J."/>
            <person name="Griggs A."/>
            <person name="Gujja S."/>
            <person name="Hansen M."/>
            <person name="Howarth C."/>
            <person name="Imamovic A."/>
            <person name="Ireland A."/>
            <person name="Larimer J."/>
            <person name="McCowan C."/>
            <person name="Murphy C."/>
            <person name="Pearson M."/>
            <person name="Poon T.W."/>
            <person name="Priest M."/>
            <person name="Roberts A."/>
            <person name="Saif S."/>
            <person name="Shea T."/>
            <person name="Sisk P."/>
            <person name="Sykes S."/>
            <person name="Wortman J."/>
            <person name="Nusbaum C."/>
            <person name="Birren B."/>
        </authorList>
    </citation>
    <scope>NUCLEOTIDE SEQUENCE [LARGE SCALE GENOMIC DNA]</scope>
    <source>
        <strain evidence="2 3">CBS 606.96</strain>
    </source>
</reference>
<name>W9XR73_9EURO</name>
<dbReference type="Proteomes" id="UP000019478">
    <property type="component" value="Unassembled WGS sequence"/>
</dbReference>
<evidence type="ECO:0008006" key="4">
    <source>
        <dbReference type="Google" id="ProtNLM"/>
    </source>
</evidence>
<dbReference type="InterPro" id="IPR032704">
    <property type="entry name" value="Cms1"/>
</dbReference>
<dbReference type="EMBL" id="AMGY01000008">
    <property type="protein sequence ID" value="EXJ79466.1"/>
    <property type="molecule type" value="Genomic_DNA"/>
</dbReference>
<dbReference type="OrthoDB" id="1929311at2759"/>
<dbReference type="SUPFAM" id="SSF52540">
    <property type="entry name" value="P-loop containing nucleoside triphosphate hydrolases"/>
    <property type="match status" value="1"/>
</dbReference>
<dbReference type="HOGENOM" id="CLU_057568_0_1_1"/>
<dbReference type="RefSeq" id="XP_007737254.1">
    <property type="nucleotide sequence ID" value="XM_007739064.1"/>
</dbReference>
<feature type="compositionally biased region" description="Basic residues" evidence="1">
    <location>
        <begin position="1"/>
        <end position="15"/>
    </location>
</feature>
<organism evidence="2 3">
    <name type="scientific">Capronia epimyces CBS 606.96</name>
    <dbReference type="NCBI Taxonomy" id="1182542"/>
    <lineage>
        <taxon>Eukaryota</taxon>
        <taxon>Fungi</taxon>
        <taxon>Dikarya</taxon>
        <taxon>Ascomycota</taxon>
        <taxon>Pezizomycotina</taxon>
        <taxon>Eurotiomycetes</taxon>
        <taxon>Chaetothyriomycetidae</taxon>
        <taxon>Chaetothyriales</taxon>
        <taxon>Herpotrichiellaceae</taxon>
        <taxon>Capronia</taxon>
    </lineage>
</organism>
<accession>W9XR73</accession>
<dbReference type="GO" id="GO:0030686">
    <property type="term" value="C:90S preribosome"/>
    <property type="evidence" value="ECO:0007669"/>
    <property type="project" value="TreeGrafter"/>
</dbReference>
<dbReference type="Gene3D" id="3.40.50.300">
    <property type="entry name" value="P-loop containing nucleotide triphosphate hydrolases"/>
    <property type="match status" value="1"/>
</dbReference>
<dbReference type="eggNOG" id="KOG3089">
    <property type="taxonomic scope" value="Eukaryota"/>
</dbReference>
<dbReference type="InterPro" id="IPR027417">
    <property type="entry name" value="P-loop_NTPase"/>
</dbReference>
<protein>
    <recommendedName>
        <fullName evidence="4">Protein CMS1</fullName>
    </recommendedName>
</protein>